<dbReference type="PROSITE" id="PS51184">
    <property type="entry name" value="JMJC"/>
    <property type="match status" value="1"/>
</dbReference>
<proteinExistence type="predicted"/>
<dbReference type="PANTHER" id="PTHR10694:SF7">
    <property type="entry name" value="[HISTONE H3]-TRIMETHYL-L-LYSINE(9) DEMETHYLASE"/>
    <property type="match status" value="1"/>
</dbReference>
<dbReference type="GO" id="GO:0051864">
    <property type="term" value="F:histone H3K36 demethylase activity"/>
    <property type="evidence" value="ECO:0007669"/>
    <property type="project" value="TreeGrafter"/>
</dbReference>
<sequence length="469" mass="54185">MDRLKDAPIFRPTFEEFQNFNEYVNKIKEDAQDYGICKIIPPKNWSTTDYSKCFMCPGPNNASPNSSISKECTAFVKNISIKSPIEQQFIGSNGIYRVINIEKKVRYSIDQLQRYCESTGKTPPNVTERMYNKLKPDTSKQESYYNCLESAYWKSLSNNSSIYGADLDASLMVLDQSLSQWNLSKLDDQLKCLTNKIPGVNTPYLYFGTWKATFAWHVEDLDLYSINYMHFGEPKQWYAIPRAFKRRFEELMKNIFSRDFQVCPEFLRHKSVLVSPIFLRKNGIPVVRMRHYPGEFMITFPYGYHAGFNYGFNAAEAINFALEDWVTNYGLAARSCKCRPDSVKMDKEKLLEMIQVGNIDKRRNGIVTLKLNAVNDRKYCDICLKPGDVRRIQRKKPGTLVLRQGFCIAHDSCLSSLEKGEISYDKKCEICWNDRQNSGILTPYEKSLVGITINSCGGFKHWNCVENNV</sequence>
<dbReference type="EMBL" id="ML004928">
    <property type="protein sequence ID" value="RKP21788.1"/>
    <property type="molecule type" value="Genomic_DNA"/>
</dbReference>
<dbReference type="Pfam" id="PF02375">
    <property type="entry name" value="JmjN"/>
    <property type="match status" value="1"/>
</dbReference>
<dbReference type="SMART" id="SM00558">
    <property type="entry name" value="JmjC"/>
    <property type="match status" value="1"/>
</dbReference>
<reference evidence="4" key="3">
    <citation type="submission" date="2018-08" db="EMBL/GenBank/DDBJ databases">
        <title>Leveraging single-cell genomics to expand the Fungal Tree of Life.</title>
        <authorList>
            <consortium name="DOE Joint Genome Institute"/>
            <person name="Ahrendt S.R."/>
            <person name="Quandt C.A."/>
            <person name="Ciobanu D."/>
            <person name="Clum A."/>
            <person name="Salamov A."/>
            <person name="Andreopoulos B."/>
            <person name="Cheng J.-F."/>
            <person name="Woyke T."/>
            <person name="Pelin A."/>
            <person name="Henrissat B."/>
            <person name="Reynolds N."/>
            <person name="Benny G.L."/>
            <person name="Smith M.E."/>
            <person name="James T.Y."/>
            <person name="Grigoriev I.V."/>
        </authorList>
    </citation>
    <scope>NUCLEOTIDE SEQUENCE</scope>
    <source>
        <strain evidence="4">CSF55</strain>
    </source>
</reference>
<dbReference type="OMA" id="RASICKC"/>
<reference evidence="3 5" key="1">
    <citation type="journal article" date="2013" name="Curr. Biol.">
        <title>Shared signatures of parasitism and phylogenomics unite Cryptomycota and microsporidia.</title>
        <authorList>
            <person name="James T.Y."/>
            <person name="Pelin A."/>
            <person name="Bonen L."/>
            <person name="Ahrendt S."/>
            <person name="Sain D."/>
            <person name="Corradi N."/>
            <person name="Stajich J.E."/>
        </authorList>
    </citation>
    <scope>NUCLEOTIDE SEQUENCE [LARGE SCALE GENOMIC DNA]</scope>
    <source>
        <strain evidence="3">CSF55</strain>
        <strain evidence="3">CSF55</strain>
    </source>
</reference>
<evidence type="ECO:0000313" key="3">
    <source>
        <dbReference type="EMBL" id="EPZ35179.1"/>
    </source>
</evidence>
<dbReference type="Gene3D" id="2.60.120.650">
    <property type="entry name" value="Cupin"/>
    <property type="match status" value="1"/>
</dbReference>
<organism evidence="3 5">
    <name type="scientific">Rozella allomycis (strain CSF55)</name>
    <dbReference type="NCBI Taxonomy" id="988480"/>
    <lineage>
        <taxon>Eukaryota</taxon>
        <taxon>Fungi</taxon>
        <taxon>Fungi incertae sedis</taxon>
        <taxon>Cryptomycota</taxon>
        <taxon>Cryptomycota incertae sedis</taxon>
        <taxon>Rozella</taxon>
    </lineage>
</organism>
<dbReference type="EMBL" id="KE560857">
    <property type="protein sequence ID" value="EPZ35179.1"/>
    <property type="molecule type" value="Genomic_DNA"/>
</dbReference>
<dbReference type="OrthoDB" id="9547406at2759"/>
<dbReference type="GO" id="GO:0005634">
    <property type="term" value="C:nucleus"/>
    <property type="evidence" value="ECO:0007669"/>
    <property type="project" value="TreeGrafter"/>
</dbReference>
<feature type="domain" description="JmjN" evidence="1">
    <location>
        <begin position="7"/>
        <end position="48"/>
    </location>
</feature>
<dbReference type="PROSITE" id="PS51183">
    <property type="entry name" value="JMJN"/>
    <property type="match status" value="1"/>
</dbReference>
<dbReference type="InterPro" id="IPR003347">
    <property type="entry name" value="JmjC_dom"/>
</dbReference>
<evidence type="ECO:0000313" key="5">
    <source>
        <dbReference type="Proteomes" id="UP000030755"/>
    </source>
</evidence>
<dbReference type="GO" id="GO:0000785">
    <property type="term" value="C:chromatin"/>
    <property type="evidence" value="ECO:0007669"/>
    <property type="project" value="TreeGrafter"/>
</dbReference>
<dbReference type="Proteomes" id="UP000281549">
    <property type="component" value="Unassembled WGS sequence"/>
</dbReference>
<dbReference type="GO" id="GO:0032454">
    <property type="term" value="F:histone H3K9 demethylase activity"/>
    <property type="evidence" value="ECO:0007669"/>
    <property type="project" value="TreeGrafter"/>
</dbReference>
<evidence type="ECO:0000259" key="1">
    <source>
        <dbReference type="PROSITE" id="PS51183"/>
    </source>
</evidence>
<dbReference type="GO" id="GO:0010468">
    <property type="term" value="P:regulation of gene expression"/>
    <property type="evidence" value="ECO:0007669"/>
    <property type="project" value="TreeGrafter"/>
</dbReference>
<gene>
    <name evidence="3" type="ORF">O9G_004191</name>
    <name evidence="4" type="ORF">ROZALSC1DRAFT_26814</name>
</gene>
<keyword evidence="5" id="KW-1185">Reference proteome</keyword>
<evidence type="ECO:0000313" key="4">
    <source>
        <dbReference type="EMBL" id="RKP21788.1"/>
    </source>
</evidence>
<dbReference type="HOGENOM" id="CLU_001442_6_0_1"/>
<evidence type="ECO:0000313" key="6">
    <source>
        <dbReference type="Proteomes" id="UP000281549"/>
    </source>
</evidence>
<dbReference type="Proteomes" id="UP000030755">
    <property type="component" value="Unassembled WGS sequence"/>
</dbReference>
<dbReference type="SMART" id="SM00545">
    <property type="entry name" value="JmjN"/>
    <property type="match status" value="1"/>
</dbReference>
<feature type="domain" description="JmjC" evidence="2">
    <location>
        <begin position="175"/>
        <end position="337"/>
    </location>
</feature>
<dbReference type="STRING" id="988480.A0A075AYI7"/>
<accession>A0A075AYI7</accession>
<dbReference type="Pfam" id="PF02373">
    <property type="entry name" value="JmjC"/>
    <property type="match status" value="1"/>
</dbReference>
<dbReference type="SUPFAM" id="SSF51197">
    <property type="entry name" value="Clavaminate synthase-like"/>
    <property type="match status" value="1"/>
</dbReference>
<protein>
    <submittedName>
        <fullName evidence="3 4">JmjC-domain-containing protein</fullName>
    </submittedName>
</protein>
<dbReference type="PANTHER" id="PTHR10694">
    <property type="entry name" value="LYSINE-SPECIFIC DEMETHYLASE"/>
    <property type="match status" value="1"/>
</dbReference>
<dbReference type="InterPro" id="IPR003349">
    <property type="entry name" value="JmjN"/>
</dbReference>
<dbReference type="AlphaFoldDB" id="A0A075AYI7"/>
<evidence type="ECO:0000259" key="2">
    <source>
        <dbReference type="PROSITE" id="PS51184"/>
    </source>
</evidence>
<name>A0A075AYI7_ROZAC</name>
<reference evidence="6" key="2">
    <citation type="journal article" date="2018" name="Nat. Microbiol.">
        <title>Leveraging single-cell genomics to expand the fungal tree of life.</title>
        <authorList>
            <person name="Ahrendt S.R."/>
            <person name="Quandt C.A."/>
            <person name="Ciobanu D."/>
            <person name="Clum A."/>
            <person name="Salamov A."/>
            <person name="Andreopoulos B."/>
            <person name="Cheng J.F."/>
            <person name="Woyke T."/>
            <person name="Pelin A."/>
            <person name="Henrissat B."/>
            <person name="Reynolds N.K."/>
            <person name="Benny G.L."/>
            <person name="Smith M.E."/>
            <person name="James T.Y."/>
            <person name="Grigoriev I.V."/>
        </authorList>
    </citation>
    <scope>NUCLEOTIDE SEQUENCE [LARGE SCALE GENOMIC DNA]</scope>
    <source>
        <strain evidence="6">CSF55</strain>
    </source>
</reference>